<dbReference type="Pfam" id="PF00589">
    <property type="entry name" value="Phage_integrase"/>
    <property type="match status" value="1"/>
</dbReference>
<sequence length="349" mass="39980">MRPRKTHNRHLPQRMYQVNRKRKNGQVWVSYIYRGTDGVDIQLGRDLTQARLKWAELESKAIPVDLKIMSGVFDRYKRDIIPKKSERTQKDNTAELRQLRPVFDQIPIDAITPSMIAAYRDKRTAKTRANREIALLSHVFNIAREWGLTNRENPCQGVRKNKETPRDYYANDVVWKAVYQKGEIELQEAMDLAYLTGQRPADVRLMRMEDVEGVYLRVGQGKTAKKIRILMEVDGQKNSLGLLIERIVARPKKLNSGYLIVNKSGKKVSERMLCQRWDDARSKAVAEAVANGDEGLAHKIAGFQFRDIRPKAASEILDLGDASRLLGHSKQETTKKIYVRVGAIANPTK</sequence>
<dbReference type="PROSITE" id="PS51898">
    <property type="entry name" value="TYR_RECOMBINASE"/>
    <property type="match status" value="1"/>
</dbReference>
<gene>
    <name evidence="7" type="ORF">GNF76_27200</name>
</gene>
<keyword evidence="1" id="KW-0229">DNA integration</keyword>
<evidence type="ECO:0000259" key="6">
    <source>
        <dbReference type="PROSITE" id="PS51900"/>
    </source>
</evidence>
<evidence type="ECO:0000256" key="3">
    <source>
        <dbReference type="ARBA" id="ARBA00023172"/>
    </source>
</evidence>
<dbReference type="OrthoDB" id="662444at2"/>
<keyword evidence="3" id="KW-0233">DNA recombination</keyword>
<dbReference type="InterPro" id="IPR011010">
    <property type="entry name" value="DNA_brk_join_enz"/>
</dbReference>
<proteinExistence type="predicted"/>
<keyword evidence="8" id="KW-1185">Reference proteome</keyword>
<dbReference type="Proteomes" id="UP000438196">
    <property type="component" value="Unassembled WGS sequence"/>
</dbReference>
<dbReference type="SUPFAM" id="SSF56349">
    <property type="entry name" value="DNA breaking-rejoining enzymes"/>
    <property type="match status" value="1"/>
</dbReference>
<dbReference type="InterPro" id="IPR013762">
    <property type="entry name" value="Integrase-like_cat_sf"/>
</dbReference>
<dbReference type="EMBL" id="WNNK01000037">
    <property type="protein sequence ID" value="MUF08035.1"/>
    <property type="molecule type" value="Genomic_DNA"/>
</dbReference>
<comment type="caution">
    <text evidence="7">The sequence shown here is derived from an EMBL/GenBank/DDBJ whole genome shotgun (WGS) entry which is preliminary data.</text>
</comment>
<name>A0A6I3WCQ8_9PSED</name>
<evidence type="ECO:0000313" key="8">
    <source>
        <dbReference type="Proteomes" id="UP000438196"/>
    </source>
</evidence>
<protein>
    <submittedName>
        <fullName evidence="7">Tyrosine-type recombinase/integrase</fullName>
    </submittedName>
</protein>
<evidence type="ECO:0000313" key="7">
    <source>
        <dbReference type="EMBL" id="MUF08035.1"/>
    </source>
</evidence>
<feature type="domain" description="Tyr recombinase" evidence="5">
    <location>
        <begin position="164"/>
        <end position="349"/>
    </location>
</feature>
<dbReference type="GO" id="GO:0006310">
    <property type="term" value="P:DNA recombination"/>
    <property type="evidence" value="ECO:0007669"/>
    <property type="project" value="UniProtKB-KW"/>
</dbReference>
<dbReference type="Gene3D" id="1.10.150.130">
    <property type="match status" value="1"/>
</dbReference>
<dbReference type="InterPro" id="IPR002104">
    <property type="entry name" value="Integrase_catalytic"/>
</dbReference>
<evidence type="ECO:0000259" key="5">
    <source>
        <dbReference type="PROSITE" id="PS51898"/>
    </source>
</evidence>
<keyword evidence="2 4" id="KW-0238">DNA-binding</keyword>
<evidence type="ECO:0000256" key="1">
    <source>
        <dbReference type="ARBA" id="ARBA00022908"/>
    </source>
</evidence>
<dbReference type="RefSeq" id="WP_155586154.1">
    <property type="nucleotide sequence ID" value="NZ_JBHSTH010000022.1"/>
</dbReference>
<dbReference type="Gene3D" id="1.10.443.10">
    <property type="entry name" value="Intergrase catalytic core"/>
    <property type="match status" value="1"/>
</dbReference>
<feature type="domain" description="Core-binding (CB)" evidence="6">
    <location>
        <begin position="67"/>
        <end position="144"/>
    </location>
</feature>
<dbReference type="InterPro" id="IPR044068">
    <property type="entry name" value="CB"/>
</dbReference>
<dbReference type="PROSITE" id="PS51900">
    <property type="entry name" value="CB"/>
    <property type="match status" value="1"/>
</dbReference>
<dbReference type="InterPro" id="IPR010998">
    <property type="entry name" value="Integrase_recombinase_N"/>
</dbReference>
<dbReference type="AlphaFoldDB" id="A0A6I3WCQ8"/>
<dbReference type="GO" id="GO:0003677">
    <property type="term" value="F:DNA binding"/>
    <property type="evidence" value="ECO:0007669"/>
    <property type="project" value="UniProtKB-UniRule"/>
</dbReference>
<evidence type="ECO:0000256" key="2">
    <source>
        <dbReference type="ARBA" id="ARBA00023125"/>
    </source>
</evidence>
<reference evidence="7 8" key="1">
    <citation type="submission" date="2019-11" db="EMBL/GenBank/DDBJ databases">
        <title>Pseudomonas karstica sp. nov. and Pseudomonas spelaei sp. nov. from karst caves.</title>
        <authorList>
            <person name="Zeman M."/>
        </authorList>
    </citation>
    <scope>NUCLEOTIDE SEQUENCE [LARGE SCALE GENOMIC DNA]</scope>
    <source>
        <strain evidence="7 8">CCM 7893</strain>
    </source>
</reference>
<dbReference type="Gene3D" id="3.30.160.60">
    <property type="entry name" value="Classic Zinc Finger"/>
    <property type="match status" value="1"/>
</dbReference>
<accession>A0A6I3WCQ8</accession>
<dbReference type="GO" id="GO:0015074">
    <property type="term" value="P:DNA integration"/>
    <property type="evidence" value="ECO:0007669"/>
    <property type="project" value="UniProtKB-KW"/>
</dbReference>
<evidence type="ECO:0000256" key="4">
    <source>
        <dbReference type="PROSITE-ProRule" id="PRU01248"/>
    </source>
</evidence>
<organism evidence="7 8">
    <name type="scientific">Pseudomonas spelaei</name>
    <dbReference type="NCBI Taxonomy" id="1055469"/>
    <lineage>
        <taxon>Bacteria</taxon>
        <taxon>Pseudomonadati</taxon>
        <taxon>Pseudomonadota</taxon>
        <taxon>Gammaproteobacteria</taxon>
        <taxon>Pseudomonadales</taxon>
        <taxon>Pseudomonadaceae</taxon>
        <taxon>Pseudomonas</taxon>
    </lineage>
</organism>